<dbReference type="Pfam" id="PF08811">
    <property type="entry name" value="DUF1800"/>
    <property type="match status" value="1"/>
</dbReference>
<dbReference type="InterPro" id="IPR053180">
    <property type="entry name" value="Ca-binding_acidic-repeat"/>
</dbReference>
<evidence type="ECO:0000313" key="1">
    <source>
        <dbReference type="EMBL" id="VAW98378.1"/>
    </source>
</evidence>
<dbReference type="PROSITE" id="PS00018">
    <property type="entry name" value="EF_HAND_1"/>
    <property type="match status" value="1"/>
</dbReference>
<dbReference type="InterPro" id="IPR018247">
    <property type="entry name" value="EF_Hand_1_Ca_BS"/>
</dbReference>
<dbReference type="InterPro" id="IPR028974">
    <property type="entry name" value="TSP_type-3_rpt"/>
</dbReference>
<dbReference type="AlphaFoldDB" id="A0A3B0ZXU8"/>
<gene>
    <name evidence="1" type="ORF">MNBD_GAMMA22-2475</name>
</gene>
<dbReference type="Gene3D" id="4.10.1080.10">
    <property type="entry name" value="TSP type-3 repeat"/>
    <property type="match status" value="1"/>
</dbReference>
<dbReference type="PANTHER" id="PTHR37467:SF1">
    <property type="entry name" value="EXPORTED CALCIUM-BINDING GLYCOPROTEIN"/>
    <property type="match status" value="1"/>
</dbReference>
<dbReference type="GO" id="GO:0005509">
    <property type="term" value="F:calcium ion binding"/>
    <property type="evidence" value="ECO:0007669"/>
    <property type="project" value="InterPro"/>
</dbReference>
<dbReference type="PANTHER" id="PTHR37467">
    <property type="entry name" value="EXPORTED CALCIUM-BINDING GLYCOPROTEIN-RELATED"/>
    <property type="match status" value="1"/>
</dbReference>
<sequence length="763" mass="84231">MYRLKRNFVFFLCLCMAGYSIPVLAYALNSDNVSEENVSKVELTDEAMQDIQGAGNIDATMLDYKVGGTQAQAIVVNRSGINATYVMDVVDFNNNVLEVLKTGQLLPNELKMVRGVPTLLGTQNRNVRISLQAFGGHVSVDTSFANSSIDSDIDGITDWNEKLHGLNPYDAADAILDNDGDTLTNIDEINVYKTDPNNTDTDADGLADNIEIQNNLNPLNPADATLDADNDFVTNIDEILVYNTDPYVANPGLAPDTDGDGVLDAVELALGTDLNDPLSNTVGLDDAASKRIIHFLNRTTFGPTVDLVNEVNLKGEFTWLEEQLIPTTLDSGIDDTQTIRETSFITFSRVEKLGSVRPVHSIKQLQARMGLFWDNHFSTSINETRWYSELHEEDRFYENALGNFRTLLGMSAKGDAMLRYLDLLQSTAAGANENYAREVMELHTLGTTITDGDYTGEDIAQLARILTGWSIVLDTTVPSRYKTYVGNNTFRDSLFYNFLFKPARHDFGEKLYLGQVFPAGIGEEEGDRALDLLAAHDSTANFICLKLALHFVSDNPAPQTLTDCAATFKLHGTSPDQIAHVLRTLINSAEFNELTTERNKFKDHQEYIFSLARLLNWKAVGNVPANGIIPANVVGDIIARMGQRQFAKAEPTGWAEDVAGGWLSANSALHRFREGNRMSFSGITQLAVQFKAQGITSSGDVMANLFMLMLGGNYTKDHMVMGYWLLHPNNATFDLNTMSPFVANARIRNLVSRVAQLPEFSAQ</sequence>
<protein>
    <recommendedName>
        <fullName evidence="2">DUF1800 domain-containing protein</fullName>
    </recommendedName>
</protein>
<accession>A0A3B0ZXU8</accession>
<dbReference type="EMBL" id="UOFS01000037">
    <property type="protein sequence ID" value="VAW98378.1"/>
    <property type="molecule type" value="Genomic_DNA"/>
</dbReference>
<dbReference type="InterPro" id="IPR014917">
    <property type="entry name" value="DUF1800"/>
</dbReference>
<organism evidence="1">
    <name type="scientific">hydrothermal vent metagenome</name>
    <dbReference type="NCBI Taxonomy" id="652676"/>
    <lineage>
        <taxon>unclassified sequences</taxon>
        <taxon>metagenomes</taxon>
        <taxon>ecological metagenomes</taxon>
    </lineage>
</organism>
<reference evidence="1" key="1">
    <citation type="submission" date="2018-06" db="EMBL/GenBank/DDBJ databases">
        <authorList>
            <person name="Zhirakovskaya E."/>
        </authorList>
    </citation>
    <scope>NUCLEOTIDE SEQUENCE</scope>
</reference>
<name>A0A3B0ZXU8_9ZZZZ</name>
<evidence type="ECO:0008006" key="2">
    <source>
        <dbReference type="Google" id="ProtNLM"/>
    </source>
</evidence>
<proteinExistence type="predicted"/>